<dbReference type="SUPFAM" id="SSF48498">
    <property type="entry name" value="Tetracyclin repressor-like, C-terminal domain"/>
    <property type="match status" value="1"/>
</dbReference>
<evidence type="ECO:0000256" key="1">
    <source>
        <dbReference type="ARBA" id="ARBA00023125"/>
    </source>
</evidence>
<dbReference type="InterPro" id="IPR023772">
    <property type="entry name" value="DNA-bd_HTH_TetR-type_CS"/>
</dbReference>
<keyword evidence="5" id="KW-1185">Reference proteome</keyword>
<proteinExistence type="predicted"/>
<dbReference type="Proteomes" id="UP001440612">
    <property type="component" value="Chromosome"/>
</dbReference>
<dbReference type="SUPFAM" id="SSF46689">
    <property type="entry name" value="Homeodomain-like"/>
    <property type="match status" value="1"/>
</dbReference>
<evidence type="ECO:0000259" key="3">
    <source>
        <dbReference type="PROSITE" id="PS50977"/>
    </source>
</evidence>
<feature type="DNA-binding region" description="H-T-H motif" evidence="2">
    <location>
        <begin position="32"/>
        <end position="51"/>
    </location>
</feature>
<dbReference type="Gene3D" id="1.10.357.10">
    <property type="entry name" value="Tetracycline Repressor, domain 2"/>
    <property type="match status" value="1"/>
</dbReference>
<dbReference type="PROSITE" id="PS50977">
    <property type="entry name" value="HTH_TETR_2"/>
    <property type="match status" value="1"/>
</dbReference>
<dbReference type="PRINTS" id="PR00455">
    <property type="entry name" value="HTHTETR"/>
</dbReference>
<dbReference type="InterPro" id="IPR050109">
    <property type="entry name" value="HTH-type_TetR-like_transc_reg"/>
</dbReference>
<evidence type="ECO:0000256" key="2">
    <source>
        <dbReference type="PROSITE-ProRule" id="PRU00335"/>
    </source>
</evidence>
<evidence type="ECO:0000313" key="5">
    <source>
        <dbReference type="Proteomes" id="UP001440612"/>
    </source>
</evidence>
<dbReference type="InterPro" id="IPR036271">
    <property type="entry name" value="Tet_transcr_reg_TetR-rel_C_sf"/>
</dbReference>
<dbReference type="Gene3D" id="1.10.10.60">
    <property type="entry name" value="Homeodomain-like"/>
    <property type="match status" value="1"/>
</dbReference>
<reference evidence="5" key="1">
    <citation type="submission" date="2024-04" db="EMBL/GenBank/DDBJ databases">
        <title>Phylogenomic analyses of a clade within the roseobacter group suggest taxonomic reassignments of species of the genera Aestuariivita, Citreicella, Loktanella, Nautella, Pelagibaca, Ruegeria, Thalassobius, Thiobacimonas and Tropicibacter, and the proposal o.</title>
        <authorList>
            <person name="Jeon C.O."/>
        </authorList>
    </citation>
    <scope>NUCLEOTIDE SEQUENCE [LARGE SCALE GENOMIC DNA]</scope>
    <source>
        <strain evidence="5">BS5-3</strain>
    </source>
</reference>
<dbReference type="Pfam" id="PF00440">
    <property type="entry name" value="TetR_N"/>
    <property type="match status" value="1"/>
</dbReference>
<dbReference type="PANTHER" id="PTHR30055">
    <property type="entry name" value="HTH-TYPE TRANSCRIPTIONAL REGULATOR RUTR"/>
    <property type="match status" value="1"/>
</dbReference>
<gene>
    <name evidence="4" type="ORF">AABB29_10615</name>
</gene>
<name>A0ABZ2V0H0_9RHOB</name>
<dbReference type="InterPro" id="IPR009057">
    <property type="entry name" value="Homeodomain-like_sf"/>
</dbReference>
<keyword evidence="1 2" id="KW-0238">DNA-binding</keyword>
<dbReference type="InterPro" id="IPR001647">
    <property type="entry name" value="HTH_TetR"/>
</dbReference>
<organism evidence="4 5">
    <name type="scientific">Yoonia phaeophyticola</name>
    <dbReference type="NCBI Taxonomy" id="3137369"/>
    <lineage>
        <taxon>Bacteria</taxon>
        <taxon>Pseudomonadati</taxon>
        <taxon>Pseudomonadota</taxon>
        <taxon>Alphaproteobacteria</taxon>
        <taxon>Rhodobacterales</taxon>
        <taxon>Paracoccaceae</taxon>
        <taxon>Yoonia</taxon>
    </lineage>
</organism>
<protein>
    <submittedName>
        <fullName evidence="4">TetR/AcrR family transcriptional regulator</fullName>
    </submittedName>
</protein>
<feature type="domain" description="HTH tetR-type" evidence="3">
    <location>
        <begin position="9"/>
        <end position="69"/>
    </location>
</feature>
<accession>A0ABZ2V0H0</accession>
<sequence>MPYSPDHAIKSKARITEAARVLFNKHGFEKVTIDMVMEKAGLTRGGFYRHFKNKEALYAAAVQSFLMNKGAEWRSDAGIDTRNLSPEMAQQMLDSYLSTKHLGALEDQCPLIALPSDVARQAPDVQRAYQEILTAMVWLFESTQDGDPAAQRHRALTMTALCVGGMVLARSIPDSDLAEEVRAAAYRAVSEINTPKTP</sequence>
<evidence type="ECO:0000313" key="4">
    <source>
        <dbReference type="EMBL" id="WZC47391.1"/>
    </source>
</evidence>
<dbReference type="EMBL" id="CP150951">
    <property type="protein sequence ID" value="WZC47391.1"/>
    <property type="molecule type" value="Genomic_DNA"/>
</dbReference>
<dbReference type="RefSeq" id="WP_341365511.1">
    <property type="nucleotide sequence ID" value="NZ_CP150951.2"/>
</dbReference>
<dbReference type="PROSITE" id="PS01081">
    <property type="entry name" value="HTH_TETR_1"/>
    <property type="match status" value="1"/>
</dbReference>
<dbReference type="PANTHER" id="PTHR30055:SF181">
    <property type="entry name" value="BLR6905 PROTEIN"/>
    <property type="match status" value="1"/>
</dbReference>